<dbReference type="STRING" id="307972.A0A2G8K766"/>
<dbReference type="AlphaFoldDB" id="A0A2G8K766"/>
<name>A0A2G8K766_STIJA</name>
<dbReference type="Pfam" id="PF26215">
    <property type="entry name" value="HTH_animal"/>
    <property type="match status" value="1"/>
</dbReference>
<protein>
    <recommendedName>
        <fullName evidence="1">Helix-turn-helix domain-containing protein</fullName>
    </recommendedName>
</protein>
<gene>
    <name evidence="2" type="ORF">BSL78_19276</name>
</gene>
<dbReference type="InterPro" id="IPR058912">
    <property type="entry name" value="HTH_animal"/>
</dbReference>
<dbReference type="PANTHER" id="PTHR21301:SF10">
    <property type="entry name" value="REVERSE TRANSCRIPTASE DOMAIN-CONTAINING PROTEIN"/>
    <property type="match status" value="1"/>
</dbReference>
<sequence>MDTITGNSRVAMGTKLGPSVACLTMGLFEERVLSSFQGTVPILYKRYIDDIVGVSVCSKVDLEQFIDFVSNFHPCLNFTHTISESSVTFLDMELSIEHCNIVSNIHFKPTDSHSYLLYSSSHPPSCINSIPSSQLLRAKRICSKEADFDNAASMFNGFFLSRGYPPSVITTANQRINLISRESTLEATNDVTNTDRIPLTLPFHPLLQHIRPHRIQELQNSHT</sequence>
<dbReference type="EMBL" id="MRZV01000818">
    <property type="protein sequence ID" value="PIK43857.1"/>
    <property type="molecule type" value="Genomic_DNA"/>
</dbReference>
<proteinExistence type="predicted"/>
<keyword evidence="3" id="KW-1185">Reference proteome</keyword>
<dbReference type="PANTHER" id="PTHR21301">
    <property type="entry name" value="REVERSE TRANSCRIPTASE"/>
    <property type="match status" value="1"/>
</dbReference>
<feature type="domain" description="Helix-turn-helix" evidence="1">
    <location>
        <begin position="115"/>
        <end position="172"/>
    </location>
</feature>
<accession>A0A2G8K766</accession>
<dbReference type="Proteomes" id="UP000230750">
    <property type="component" value="Unassembled WGS sequence"/>
</dbReference>
<evidence type="ECO:0000259" key="1">
    <source>
        <dbReference type="Pfam" id="PF26215"/>
    </source>
</evidence>
<comment type="caution">
    <text evidence="2">The sequence shown here is derived from an EMBL/GenBank/DDBJ whole genome shotgun (WGS) entry which is preliminary data.</text>
</comment>
<evidence type="ECO:0000313" key="3">
    <source>
        <dbReference type="Proteomes" id="UP000230750"/>
    </source>
</evidence>
<organism evidence="2 3">
    <name type="scientific">Stichopus japonicus</name>
    <name type="common">Sea cucumber</name>
    <dbReference type="NCBI Taxonomy" id="307972"/>
    <lineage>
        <taxon>Eukaryota</taxon>
        <taxon>Metazoa</taxon>
        <taxon>Echinodermata</taxon>
        <taxon>Eleutherozoa</taxon>
        <taxon>Echinozoa</taxon>
        <taxon>Holothuroidea</taxon>
        <taxon>Aspidochirotacea</taxon>
        <taxon>Aspidochirotida</taxon>
        <taxon>Stichopodidae</taxon>
        <taxon>Apostichopus</taxon>
    </lineage>
</organism>
<dbReference type="OrthoDB" id="10060420at2759"/>
<reference evidence="2 3" key="1">
    <citation type="journal article" date="2017" name="PLoS Biol.">
        <title>The sea cucumber genome provides insights into morphological evolution and visceral regeneration.</title>
        <authorList>
            <person name="Zhang X."/>
            <person name="Sun L."/>
            <person name="Yuan J."/>
            <person name="Sun Y."/>
            <person name="Gao Y."/>
            <person name="Zhang L."/>
            <person name="Li S."/>
            <person name="Dai H."/>
            <person name="Hamel J.F."/>
            <person name="Liu C."/>
            <person name="Yu Y."/>
            <person name="Liu S."/>
            <person name="Lin W."/>
            <person name="Guo K."/>
            <person name="Jin S."/>
            <person name="Xu P."/>
            <person name="Storey K.B."/>
            <person name="Huan P."/>
            <person name="Zhang T."/>
            <person name="Zhou Y."/>
            <person name="Zhang J."/>
            <person name="Lin C."/>
            <person name="Li X."/>
            <person name="Xing L."/>
            <person name="Huo D."/>
            <person name="Sun M."/>
            <person name="Wang L."/>
            <person name="Mercier A."/>
            <person name="Li F."/>
            <person name="Yang H."/>
            <person name="Xiang J."/>
        </authorList>
    </citation>
    <scope>NUCLEOTIDE SEQUENCE [LARGE SCALE GENOMIC DNA]</scope>
    <source>
        <strain evidence="2">Shaxun</strain>
        <tissue evidence="2">Muscle</tissue>
    </source>
</reference>
<evidence type="ECO:0000313" key="2">
    <source>
        <dbReference type="EMBL" id="PIK43857.1"/>
    </source>
</evidence>